<reference evidence="2" key="1">
    <citation type="submission" date="2017-02" db="EMBL/GenBank/DDBJ databases">
        <authorList>
            <person name="Varghese N."/>
            <person name="Submissions S."/>
        </authorList>
    </citation>
    <scope>NUCLEOTIDE SEQUENCE [LARGE SCALE GENOMIC DNA]</scope>
    <source>
        <strain evidence="2">DSM 19608</strain>
    </source>
</reference>
<organism evidence="1 2">
    <name type="scientific">Vibrio cincinnatiensis DSM 19608</name>
    <dbReference type="NCBI Taxonomy" id="1123491"/>
    <lineage>
        <taxon>Bacteria</taxon>
        <taxon>Pseudomonadati</taxon>
        <taxon>Pseudomonadota</taxon>
        <taxon>Gammaproteobacteria</taxon>
        <taxon>Vibrionales</taxon>
        <taxon>Vibrionaceae</taxon>
        <taxon>Vibrio</taxon>
    </lineage>
</organism>
<dbReference type="GeneID" id="80426351"/>
<dbReference type="Proteomes" id="UP000190834">
    <property type="component" value="Unassembled WGS sequence"/>
</dbReference>
<dbReference type="AlphaFoldDB" id="A0A1T4Q634"/>
<proteinExistence type="predicted"/>
<protein>
    <submittedName>
        <fullName evidence="1">Uncharacterized protein</fullName>
    </submittedName>
</protein>
<evidence type="ECO:0000313" key="2">
    <source>
        <dbReference type="Proteomes" id="UP000190834"/>
    </source>
</evidence>
<dbReference type="RefSeq" id="WP_267490088.1">
    <property type="nucleotide sequence ID" value="NZ_FUXB01000009.1"/>
</dbReference>
<name>A0A1T4Q634_VIBCI</name>
<accession>A0A1T4Q634</accession>
<keyword evidence="2" id="KW-1185">Reference proteome</keyword>
<sequence>MGNDLGTAYMGQIIAKQMMHEALYGKAKPKKKSFIKSMWKKMSK</sequence>
<dbReference type="EMBL" id="FUXB01000009">
    <property type="protein sequence ID" value="SJZ99156.1"/>
    <property type="molecule type" value="Genomic_DNA"/>
</dbReference>
<evidence type="ECO:0000313" key="1">
    <source>
        <dbReference type="EMBL" id="SJZ99156.1"/>
    </source>
</evidence>
<gene>
    <name evidence="1" type="ORF">SAMN02745782_02010</name>
</gene>